<dbReference type="WBParaSite" id="TASK_0000835401-mRNA-1">
    <property type="protein sequence ID" value="TASK_0000835401-mRNA-1"/>
    <property type="gene ID" value="TASK_0000835401"/>
</dbReference>
<protein>
    <submittedName>
        <fullName evidence="1 3">Uncharacterized protein</fullName>
    </submittedName>
</protein>
<accession>A0A0R3WCC9</accession>
<sequence>MRSNCCIHINDFCDTGLLQIFFRATGITKFRIAPVLQRKSTPSIASHTNSGHIINCNVQDSFRTVILSDVSPIAFIFLPSAESSFMEDDRARILRKRSGNVAGFTRDFTAPESRRKRQGYPSNWPRACRNGRGAFRGWQDKEKRGLDQPIEIVGLYCTELRGEGWRLDSLAELDGHPAGHFGWGQPLKALSARSCRLRA</sequence>
<evidence type="ECO:0000313" key="2">
    <source>
        <dbReference type="Proteomes" id="UP000282613"/>
    </source>
</evidence>
<proteinExistence type="predicted"/>
<reference evidence="1 2" key="2">
    <citation type="submission" date="2018-11" db="EMBL/GenBank/DDBJ databases">
        <authorList>
            <consortium name="Pathogen Informatics"/>
        </authorList>
    </citation>
    <scope>NUCLEOTIDE SEQUENCE [LARGE SCALE GENOMIC DNA]</scope>
</reference>
<evidence type="ECO:0000313" key="3">
    <source>
        <dbReference type="WBParaSite" id="TASK_0000835401-mRNA-1"/>
    </source>
</evidence>
<dbReference type="AlphaFoldDB" id="A0A0R3WCC9"/>
<dbReference type="Proteomes" id="UP000282613">
    <property type="component" value="Unassembled WGS sequence"/>
</dbReference>
<organism evidence="3">
    <name type="scientific">Taenia asiatica</name>
    <name type="common">Asian tapeworm</name>
    <dbReference type="NCBI Taxonomy" id="60517"/>
    <lineage>
        <taxon>Eukaryota</taxon>
        <taxon>Metazoa</taxon>
        <taxon>Spiralia</taxon>
        <taxon>Lophotrochozoa</taxon>
        <taxon>Platyhelminthes</taxon>
        <taxon>Cestoda</taxon>
        <taxon>Eucestoda</taxon>
        <taxon>Cyclophyllidea</taxon>
        <taxon>Taeniidae</taxon>
        <taxon>Taenia</taxon>
    </lineage>
</organism>
<evidence type="ECO:0000313" key="1">
    <source>
        <dbReference type="EMBL" id="VDK40092.1"/>
    </source>
</evidence>
<gene>
    <name evidence="1" type="ORF">TASK_LOCUS8355</name>
</gene>
<reference evidence="3" key="1">
    <citation type="submission" date="2017-02" db="UniProtKB">
        <authorList>
            <consortium name="WormBaseParasite"/>
        </authorList>
    </citation>
    <scope>IDENTIFICATION</scope>
</reference>
<keyword evidence="2" id="KW-1185">Reference proteome</keyword>
<name>A0A0R3WCC9_TAEAS</name>
<dbReference type="EMBL" id="UYRS01018782">
    <property type="protein sequence ID" value="VDK40092.1"/>
    <property type="molecule type" value="Genomic_DNA"/>
</dbReference>